<organism evidence="2 3">
    <name type="scientific">Flectobacillus roseus</name>
    <dbReference type="NCBI Taxonomy" id="502259"/>
    <lineage>
        <taxon>Bacteria</taxon>
        <taxon>Pseudomonadati</taxon>
        <taxon>Bacteroidota</taxon>
        <taxon>Cytophagia</taxon>
        <taxon>Cytophagales</taxon>
        <taxon>Flectobacillaceae</taxon>
        <taxon>Flectobacillus</taxon>
    </lineage>
</organism>
<keyword evidence="1" id="KW-0812">Transmembrane</keyword>
<sequence>MKHLLPLSLLKQSVLAIILSILFASCNVLKNEVDKIDLTKPLNKAEPALSNLTSKAGENFVLGATKALPHAASSLKGFADTLNPDIKKLIHAIAIAGDTTNIQLTKLGDNLHWQIGRLKGDLKFTDELVVKIMRTLDKNSQRLLTNMLQNALDSMNSPASKAKLDSIIGNILSEKTSMRTQQLVNNTLQPTIDTLTSRIDKIVHKDIPFVQRQASMIIGGITLAALLIIGFVWYQRRKYLRLIKVLTYQIDQIGDQSIYDNLTKHISSQTKKEDLEPLLKNILSEQGIN</sequence>
<comment type="caution">
    <text evidence="2">The sequence shown here is derived from an EMBL/GenBank/DDBJ whole genome shotgun (WGS) entry which is preliminary data.</text>
</comment>
<reference evidence="2 3" key="1">
    <citation type="submission" date="2023-05" db="EMBL/GenBank/DDBJ databases">
        <title>Novel species of genus Flectobacillus isolated from stream in China.</title>
        <authorList>
            <person name="Lu H."/>
        </authorList>
    </citation>
    <scope>NUCLEOTIDE SEQUENCE [LARGE SCALE GENOMIC DNA]</scope>
    <source>
        <strain evidence="2 3">KCTC 42575</strain>
    </source>
</reference>
<dbReference type="PROSITE" id="PS51257">
    <property type="entry name" value="PROKAR_LIPOPROTEIN"/>
    <property type="match status" value="1"/>
</dbReference>
<gene>
    <name evidence="2" type="ORF">QM524_24575</name>
</gene>
<feature type="transmembrane region" description="Helical" evidence="1">
    <location>
        <begin position="214"/>
        <end position="234"/>
    </location>
</feature>
<dbReference type="Proteomes" id="UP001236507">
    <property type="component" value="Unassembled WGS sequence"/>
</dbReference>
<protein>
    <submittedName>
        <fullName evidence="2">Uncharacterized protein</fullName>
    </submittedName>
</protein>
<dbReference type="EMBL" id="JASHIF010000029">
    <property type="protein sequence ID" value="MDI9862422.1"/>
    <property type="molecule type" value="Genomic_DNA"/>
</dbReference>
<name>A0ABT6YG68_9BACT</name>
<keyword evidence="1" id="KW-1133">Transmembrane helix</keyword>
<keyword evidence="1" id="KW-0472">Membrane</keyword>
<accession>A0ABT6YG68</accession>
<evidence type="ECO:0000313" key="3">
    <source>
        <dbReference type="Proteomes" id="UP001236507"/>
    </source>
</evidence>
<evidence type="ECO:0000256" key="1">
    <source>
        <dbReference type="SAM" id="Phobius"/>
    </source>
</evidence>
<dbReference type="RefSeq" id="WP_283346681.1">
    <property type="nucleotide sequence ID" value="NZ_JASHIF010000029.1"/>
</dbReference>
<evidence type="ECO:0000313" key="2">
    <source>
        <dbReference type="EMBL" id="MDI9862422.1"/>
    </source>
</evidence>
<keyword evidence="3" id="KW-1185">Reference proteome</keyword>
<proteinExistence type="predicted"/>